<reference evidence="3" key="1">
    <citation type="submission" date="2024-06" db="EMBL/GenBank/DDBJ databases">
        <authorList>
            <person name="Liu X."/>
            <person name="Lenzi L."/>
            <person name="Haldenby T S."/>
            <person name="Uol C."/>
        </authorList>
    </citation>
    <scope>NUCLEOTIDE SEQUENCE</scope>
</reference>
<dbReference type="Pfam" id="PF23025">
    <property type="entry name" value="YbjQ_2"/>
    <property type="match status" value="3"/>
</dbReference>
<dbReference type="GO" id="GO:0005886">
    <property type="term" value="C:plasma membrane"/>
    <property type="evidence" value="ECO:0007669"/>
    <property type="project" value="TreeGrafter"/>
</dbReference>
<comment type="caution">
    <text evidence="3">The sequence shown here is derived from an EMBL/GenBank/DDBJ whole genome shotgun (WGS) entry which is preliminary data.</text>
</comment>
<proteinExistence type="predicted"/>
<dbReference type="CDD" id="cd08688">
    <property type="entry name" value="C2_KIAA0528-like"/>
    <property type="match status" value="1"/>
</dbReference>
<feature type="region of interest" description="Disordered" evidence="1">
    <location>
        <begin position="840"/>
        <end position="860"/>
    </location>
</feature>
<dbReference type="GO" id="GO:0072659">
    <property type="term" value="P:protein localization to plasma membrane"/>
    <property type="evidence" value="ECO:0007669"/>
    <property type="project" value="TreeGrafter"/>
</dbReference>
<gene>
    <name evidence="3" type="ORF">CDAUBV1_LOCUS6989</name>
</gene>
<feature type="domain" description="C2" evidence="2">
    <location>
        <begin position="1"/>
        <end position="109"/>
    </location>
</feature>
<dbReference type="InterPro" id="IPR000008">
    <property type="entry name" value="C2_dom"/>
</dbReference>
<dbReference type="InterPro" id="IPR056431">
    <property type="entry name" value="C2CD5_YbjQ-rel_dom"/>
</dbReference>
<dbReference type="AlphaFoldDB" id="A0AAV2TBE5"/>
<evidence type="ECO:0000259" key="2">
    <source>
        <dbReference type="PROSITE" id="PS50004"/>
    </source>
</evidence>
<dbReference type="GO" id="GO:0005509">
    <property type="term" value="F:calcium ion binding"/>
    <property type="evidence" value="ECO:0007669"/>
    <property type="project" value="TreeGrafter"/>
</dbReference>
<dbReference type="InterPro" id="IPR038983">
    <property type="entry name" value="C2CD5"/>
</dbReference>
<dbReference type="InterPro" id="IPR057815">
    <property type="entry name" value="C2CD5_C"/>
</dbReference>
<feature type="compositionally biased region" description="Basic residues" evidence="1">
    <location>
        <begin position="483"/>
        <end position="494"/>
    </location>
</feature>
<dbReference type="GO" id="GO:0031340">
    <property type="term" value="P:positive regulation of vesicle fusion"/>
    <property type="evidence" value="ECO:0007669"/>
    <property type="project" value="TreeGrafter"/>
</dbReference>
<dbReference type="Pfam" id="PF00168">
    <property type="entry name" value="C2"/>
    <property type="match status" value="1"/>
</dbReference>
<feature type="region of interest" description="Disordered" evidence="1">
    <location>
        <begin position="251"/>
        <end position="275"/>
    </location>
</feature>
<dbReference type="EMBL" id="CAXLJL010000157">
    <property type="protein sequence ID" value="CAL5133743.1"/>
    <property type="molecule type" value="Genomic_DNA"/>
</dbReference>
<protein>
    <recommendedName>
        <fullName evidence="2">C2 domain-containing protein</fullName>
    </recommendedName>
</protein>
<dbReference type="GO" id="GO:0010828">
    <property type="term" value="P:positive regulation of D-glucose transmembrane transport"/>
    <property type="evidence" value="ECO:0007669"/>
    <property type="project" value="TreeGrafter"/>
</dbReference>
<accession>A0AAV2TBE5</accession>
<dbReference type="Pfam" id="PF23128">
    <property type="entry name" value="YbjQ_4"/>
    <property type="match status" value="1"/>
</dbReference>
<sequence>MPGSVKVKVLSARGLPVMDRSTFLTDAFVEICIGNNTYKTDVARRTLNPCWNSEWFCFELDDQALQEEALLLKVMDHDTYSAHDAIGRVYFDLNPLLSRGQTRCLNGWFPIYDTMHGIRGEISLAIRVDVFLDASRYYQSSLGVRFFHSSSVPDGYTIDFLIGFIQELVMNDDPEHQWIEKIRTSRASNEARQRLFSRLSGELQRKLGLKVLNLGGNSVIGYQLHYDLEGETGVVVRGIGTAVRLRKLHLIRSPPNSPSSNRSKSLHGLPDSLTDSTVNLAESSIISEHERNSRAAQTGGGFPGKVHKPLELGEFPFLTISQLPAGMIRNFASVVAAQSVKLMDKNTPADIQFRDAWWLELRTEVMHHMSSVGCNAVIGYHEECAIYEDVCILSNYGTAVVLDLRFASSAASGGSSQNKLADTGSTSNAGTTTTAEGGELSEARAADDPSIPMNSSRPIDVNSRESADGTANSSSYTNEINRRKTYFGRRHSKSRSSNTDCSICHLPWQPESKPSRDSYPSASSSRCAVCKAASVPDLLLSSADFPPELITSGKPSLIQACICRSKKESKGEAAANELSELLSFVEYELHYRLLQKLRLRGMNGLFGLKFHISISDSLIAAIATGTGVFITALPTPPPPKVSRENMLNASTEERMSLTLLQKQLDDYVHRNHQLFGISIPPFRETESRADLEKVSNVGKVGYRTPESMSINEINPITSFTPPKGLNEVDPFTKEQTEMKLMTKSHGTVFLETREPEPEELAALIKDPVQPSGFLVLTTESFPSTNCENVPRPAISSQTTGTDHRRSASTGLGRSSGTDSDWTPFHSFVRVHVTELSTSDSFFETSSSPPDGNENLVSCHPRGESFSGTPLDLSPLSLVRGSLPDSNLNMSSSKTDVSFEAGKTWTSSNFAVRLPVNRCPRGRLSKVLTDFNQLTLFRFRHLVPCAMNAVNFRLTVTDDDQVQVITTGMILVPQQCSLGSKFSQSSEAFQLIPGPPSNSTKSGPVEVEPSASASGSVPGEDGDDFNGESAFKKRPLGECLDEDYRCQRQESTTRGRTSQSPELEQFLDGCLITPLSTVPGKYVEKFLGNLDFFFIRETTDLREVGGMCGFLHTSLSEVQAVVAAHTASLGGNALLSYQFSEVVILRPASRNQAQCLLNICGDMARIAPARPARLSPK</sequence>
<evidence type="ECO:0000313" key="3">
    <source>
        <dbReference type="EMBL" id="CAL5133743.1"/>
    </source>
</evidence>
<feature type="region of interest" description="Disordered" evidence="1">
    <location>
        <begin position="411"/>
        <end position="500"/>
    </location>
</feature>
<dbReference type="SUPFAM" id="SSF49562">
    <property type="entry name" value="C2 domain (Calcium/lipid-binding domain, CaLB)"/>
    <property type="match status" value="1"/>
</dbReference>
<dbReference type="PANTHER" id="PTHR37412">
    <property type="entry name" value="C2 DOMAIN-CONTAINING PROTEIN 5"/>
    <property type="match status" value="1"/>
</dbReference>
<organism evidence="3 4">
    <name type="scientific">Calicophoron daubneyi</name>
    <name type="common">Rumen fluke</name>
    <name type="synonym">Paramphistomum daubneyi</name>
    <dbReference type="NCBI Taxonomy" id="300641"/>
    <lineage>
        <taxon>Eukaryota</taxon>
        <taxon>Metazoa</taxon>
        <taxon>Spiralia</taxon>
        <taxon>Lophotrochozoa</taxon>
        <taxon>Platyhelminthes</taxon>
        <taxon>Trematoda</taxon>
        <taxon>Digenea</taxon>
        <taxon>Plagiorchiida</taxon>
        <taxon>Pronocephalata</taxon>
        <taxon>Paramphistomoidea</taxon>
        <taxon>Paramphistomidae</taxon>
        <taxon>Calicophoron</taxon>
    </lineage>
</organism>
<name>A0AAV2TBE5_CALDB</name>
<dbReference type="InterPro" id="IPR037785">
    <property type="entry name" value="C2_C2CD5"/>
</dbReference>
<dbReference type="PROSITE" id="PS50004">
    <property type="entry name" value="C2"/>
    <property type="match status" value="1"/>
</dbReference>
<dbReference type="Gene3D" id="2.60.40.150">
    <property type="entry name" value="C2 domain"/>
    <property type="match status" value="1"/>
</dbReference>
<dbReference type="GO" id="GO:0005544">
    <property type="term" value="F:calcium-dependent phospholipid binding"/>
    <property type="evidence" value="ECO:0007669"/>
    <property type="project" value="InterPro"/>
</dbReference>
<dbReference type="GO" id="GO:0065002">
    <property type="term" value="P:intracellular protein transmembrane transport"/>
    <property type="evidence" value="ECO:0007669"/>
    <property type="project" value="TreeGrafter"/>
</dbReference>
<feature type="compositionally biased region" description="Low complexity" evidence="1">
    <location>
        <begin position="423"/>
        <end position="440"/>
    </location>
</feature>
<dbReference type="InterPro" id="IPR056430">
    <property type="entry name" value="C2CD5_YbjQ-like_dom"/>
</dbReference>
<feature type="compositionally biased region" description="Polar residues" evidence="1">
    <location>
        <begin position="469"/>
        <end position="479"/>
    </location>
</feature>
<evidence type="ECO:0000256" key="1">
    <source>
        <dbReference type="SAM" id="MobiDB-lite"/>
    </source>
</evidence>
<feature type="region of interest" description="Disordered" evidence="1">
    <location>
        <begin position="784"/>
        <end position="818"/>
    </location>
</feature>
<evidence type="ECO:0000313" key="4">
    <source>
        <dbReference type="Proteomes" id="UP001497525"/>
    </source>
</evidence>
<dbReference type="Pfam" id="PF23028">
    <property type="entry name" value="YbjQ_3"/>
    <property type="match status" value="1"/>
</dbReference>
<dbReference type="Proteomes" id="UP001497525">
    <property type="component" value="Unassembled WGS sequence"/>
</dbReference>
<feature type="compositionally biased region" description="Polar residues" evidence="1">
    <location>
        <begin position="807"/>
        <end position="818"/>
    </location>
</feature>
<feature type="region of interest" description="Disordered" evidence="1">
    <location>
        <begin position="988"/>
        <end position="1027"/>
    </location>
</feature>
<dbReference type="PANTHER" id="PTHR37412:SF2">
    <property type="entry name" value="C2 DOMAIN-CONTAINING PROTEIN 5"/>
    <property type="match status" value="1"/>
</dbReference>
<dbReference type="InterPro" id="IPR035892">
    <property type="entry name" value="C2_domain_sf"/>
</dbReference>
<dbReference type="SMART" id="SM00239">
    <property type="entry name" value="C2"/>
    <property type="match status" value="1"/>
</dbReference>
<feature type="compositionally biased region" description="Low complexity" evidence="1">
    <location>
        <begin position="252"/>
        <end position="263"/>
    </location>
</feature>
<feature type="compositionally biased region" description="Low complexity" evidence="1">
    <location>
        <begin position="840"/>
        <end position="850"/>
    </location>
</feature>
<dbReference type="GO" id="GO:0090314">
    <property type="term" value="P:positive regulation of protein targeting to membrane"/>
    <property type="evidence" value="ECO:0007669"/>
    <property type="project" value="TreeGrafter"/>
</dbReference>